<protein>
    <recommendedName>
        <fullName evidence="3">3'(2'),5'-bisphosphate nucleotidase 1</fullName>
        <ecNumber evidence="2">3.1.3.7</ecNumber>
    </recommendedName>
    <alternativeName>
        <fullName evidence="4">Bisphosphate 3'-nucleotidase 1</fullName>
    </alternativeName>
    <alternativeName>
        <fullName evidence="5">Inositol-polyphosphate 1-phosphatase</fullName>
    </alternativeName>
</protein>
<keyword evidence="6" id="KW-0460">Magnesium</keyword>
<dbReference type="OrthoDB" id="411145at2759"/>
<gene>
    <name evidence="7" type="ORF">CTOB1V02_LOCUS5359</name>
</gene>
<evidence type="ECO:0000256" key="6">
    <source>
        <dbReference type="PIRSR" id="PIRSR600760-2"/>
    </source>
</evidence>
<dbReference type="EC" id="3.1.3.7" evidence="2"/>
<feature type="binding site" evidence="6">
    <location>
        <position position="230"/>
    </location>
    <ligand>
        <name>Mg(2+)</name>
        <dbReference type="ChEBI" id="CHEBI:18420"/>
        <label>1</label>
        <note>catalytic</note>
    </ligand>
</feature>
<evidence type="ECO:0000256" key="3">
    <source>
        <dbReference type="ARBA" id="ARBA00040342"/>
    </source>
</evidence>
<dbReference type="Pfam" id="PF00459">
    <property type="entry name" value="Inositol_P"/>
    <property type="match status" value="1"/>
</dbReference>
<dbReference type="SUPFAM" id="SSF56655">
    <property type="entry name" value="Carbohydrate phosphatase"/>
    <property type="match status" value="1"/>
</dbReference>
<accession>A0A7R8W9H4</accession>
<dbReference type="Gene3D" id="3.30.540.10">
    <property type="entry name" value="Fructose-1,6-Bisphosphatase, subunit A, domain 1"/>
    <property type="match status" value="1"/>
</dbReference>
<dbReference type="PANTHER" id="PTHR43028:SF5">
    <property type="entry name" value="3'(2'),5'-BISPHOSPHATE NUCLEOTIDASE 1"/>
    <property type="match status" value="1"/>
</dbReference>
<dbReference type="GO" id="GO:0046854">
    <property type="term" value="P:phosphatidylinositol phosphate biosynthetic process"/>
    <property type="evidence" value="ECO:0007669"/>
    <property type="project" value="InterPro"/>
</dbReference>
<dbReference type="AlphaFoldDB" id="A0A7R8W9H4"/>
<comment type="cofactor">
    <cofactor evidence="6">
        <name>Mg(2+)</name>
        <dbReference type="ChEBI" id="CHEBI:18420"/>
    </cofactor>
</comment>
<evidence type="ECO:0000313" key="7">
    <source>
        <dbReference type="EMBL" id="CAD7227452.1"/>
    </source>
</evidence>
<dbReference type="GO" id="GO:0008441">
    <property type="term" value="F:3'(2'),5'-bisphosphate nucleotidase activity"/>
    <property type="evidence" value="ECO:0007669"/>
    <property type="project" value="UniProtKB-EC"/>
</dbReference>
<sequence>MEWSWKMFQPSCIWDPRCLGMARHHRRLSCVNVLPVLLYACEAWSPSKADLQRCLAFENNCLRRILGVSWRDNVTNQTIRQPPITARIAGQPFFLPGRVLKTLPDLALKTSQVNLRMDKGEERVVSVIIGIAVNGKAVGGVLHAPFYKPVPRTVWALGPLTNAVIAERCPPGRGMTVVLSEGETKATLLCTRKIDADFIMASGAGHKVLMVLDGLADAYLSPHPWTSKWDVCASDAILRAIGGVMTDAVGRPILYHKLVEPRNLTGMLASRTPEIHKRILKQVPFAVREELIWNERAP</sequence>
<evidence type="ECO:0000256" key="4">
    <source>
        <dbReference type="ARBA" id="ARBA00041815"/>
    </source>
</evidence>
<dbReference type="InterPro" id="IPR050725">
    <property type="entry name" value="CysQ/Inositol_MonoPase"/>
</dbReference>
<reference evidence="7" key="1">
    <citation type="submission" date="2020-11" db="EMBL/GenBank/DDBJ databases">
        <authorList>
            <person name="Tran Van P."/>
        </authorList>
    </citation>
    <scope>NUCLEOTIDE SEQUENCE</scope>
</reference>
<dbReference type="InterPro" id="IPR000760">
    <property type="entry name" value="Inositol_monophosphatase-like"/>
</dbReference>
<dbReference type="PANTHER" id="PTHR43028">
    <property type="entry name" value="3'(2'),5'-BISPHOSPHATE NUCLEOTIDASE 1"/>
    <property type="match status" value="1"/>
</dbReference>
<evidence type="ECO:0000256" key="2">
    <source>
        <dbReference type="ARBA" id="ARBA00012633"/>
    </source>
</evidence>
<dbReference type="Gene3D" id="3.40.190.80">
    <property type="match status" value="1"/>
</dbReference>
<organism evidence="7">
    <name type="scientific">Cyprideis torosa</name>
    <dbReference type="NCBI Taxonomy" id="163714"/>
    <lineage>
        <taxon>Eukaryota</taxon>
        <taxon>Metazoa</taxon>
        <taxon>Ecdysozoa</taxon>
        <taxon>Arthropoda</taxon>
        <taxon>Crustacea</taxon>
        <taxon>Oligostraca</taxon>
        <taxon>Ostracoda</taxon>
        <taxon>Podocopa</taxon>
        <taxon>Podocopida</taxon>
        <taxon>Cytherocopina</taxon>
        <taxon>Cytheroidea</taxon>
        <taxon>Cytherideidae</taxon>
        <taxon>Cyprideis</taxon>
    </lineage>
</organism>
<name>A0A7R8W9H4_9CRUS</name>
<dbReference type="InterPro" id="IPR020550">
    <property type="entry name" value="Inositol_monophosphatase_CS"/>
</dbReference>
<dbReference type="PROSITE" id="PS00630">
    <property type="entry name" value="IMP_2"/>
    <property type="match status" value="1"/>
</dbReference>
<dbReference type="EMBL" id="OB661149">
    <property type="protein sequence ID" value="CAD7227452.1"/>
    <property type="molecule type" value="Genomic_DNA"/>
</dbReference>
<evidence type="ECO:0000256" key="5">
    <source>
        <dbReference type="ARBA" id="ARBA00044554"/>
    </source>
</evidence>
<comment type="similarity">
    <text evidence="1">Belongs to the inositol monophosphatase superfamily.</text>
</comment>
<evidence type="ECO:0000256" key="1">
    <source>
        <dbReference type="ARBA" id="ARBA00009759"/>
    </source>
</evidence>
<proteinExistence type="inferred from homology"/>
<keyword evidence="6" id="KW-0479">Metal-binding</keyword>
<dbReference type="GO" id="GO:0046872">
    <property type="term" value="F:metal ion binding"/>
    <property type="evidence" value="ECO:0007669"/>
    <property type="project" value="UniProtKB-KW"/>
</dbReference>